<dbReference type="SUPFAM" id="SSF90123">
    <property type="entry name" value="ABC transporter transmembrane region"/>
    <property type="match status" value="1"/>
</dbReference>
<feature type="transmembrane region" description="Helical" evidence="5">
    <location>
        <begin position="283"/>
        <end position="305"/>
    </location>
</feature>
<protein>
    <recommendedName>
        <fullName evidence="9">ABC transmembrane type-1 domain-containing protein</fullName>
    </recommendedName>
</protein>
<evidence type="ECO:0000259" key="6">
    <source>
        <dbReference type="PROSITE" id="PS50893"/>
    </source>
</evidence>
<accession>A0A0F9UNJ6</accession>
<dbReference type="PROSITE" id="PS00211">
    <property type="entry name" value="ABC_TRANSPORTER_1"/>
    <property type="match status" value="1"/>
</dbReference>
<dbReference type="AlphaFoldDB" id="A0A0F9UNJ6"/>
<dbReference type="GO" id="GO:0015421">
    <property type="term" value="F:ABC-type oligopeptide transporter activity"/>
    <property type="evidence" value="ECO:0007669"/>
    <property type="project" value="TreeGrafter"/>
</dbReference>
<organism evidence="8">
    <name type="scientific">marine sediment metagenome</name>
    <dbReference type="NCBI Taxonomy" id="412755"/>
    <lineage>
        <taxon>unclassified sequences</taxon>
        <taxon>metagenomes</taxon>
        <taxon>ecological metagenomes</taxon>
    </lineage>
</organism>
<dbReference type="Gene3D" id="3.40.50.300">
    <property type="entry name" value="P-loop containing nucleotide triphosphate hydrolases"/>
    <property type="match status" value="2"/>
</dbReference>
<dbReference type="GO" id="GO:0016020">
    <property type="term" value="C:membrane"/>
    <property type="evidence" value="ECO:0007669"/>
    <property type="project" value="UniProtKB-SubCell"/>
</dbReference>
<dbReference type="Pfam" id="PF00664">
    <property type="entry name" value="ABC_membrane"/>
    <property type="match status" value="1"/>
</dbReference>
<dbReference type="PANTHER" id="PTHR43394:SF1">
    <property type="entry name" value="ATP-BINDING CASSETTE SUB-FAMILY B MEMBER 10, MITOCHONDRIAL"/>
    <property type="match status" value="1"/>
</dbReference>
<feature type="domain" description="ABC transmembrane type-1" evidence="7">
    <location>
        <begin position="71"/>
        <end position="333"/>
    </location>
</feature>
<keyword evidence="4 5" id="KW-0472">Membrane</keyword>
<reference evidence="8" key="1">
    <citation type="journal article" date="2015" name="Nature">
        <title>Complex archaea that bridge the gap between prokaryotes and eukaryotes.</title>
        <authorList>
            <person name="Spang A."/>
            <person name="Saw J.H."/>
            <person name="Jorgensen S.L."/>
            <person name="Zaremba-Niedzwiedzka K."/>
            <person name="Martijn J."/>
            <person name="Lind A.E."/>
            <person name="van Eijk R."/>
            <person name="Schleper C."/>
            <person name="Guy L."/>
            <person name="Ettema T.J."/>
        </authorList>
    </citation>
    <scope>NUCLEOTIDE SEQUENCE</scope>
</reference>
<dbReference type="InterPro" id="IPR011527">
    <property type="entry name" value="ABC1_TM_dom"/>
</dbReference>
<dbReference type="Gene3D" id="1.20.1560.10">
    <property type="entry name" value="ABC transporter type 1, transmembrane domain"/>
    <property type="match status" value="1"/>
</dbReference>
<feature type="domain" description="ABC transporter" evidence="6">
    <location>
        <begin position="377"/>
        <end position="900"/>
    </location>
</feature>
<comment type="subcellular location">
    <subcellularLocation>
        <location evidence="1">Membrane</location>
        <topology evidence="1">Multi-pass membrane protein</topology>
    </subcellularLocation>
</comment>
<dbReference type="PROSITE" id="PS50929">
    <property type="entry name" value="ABC_TM1F"/>
    <property type="match status" value="1"/>
</dbReference>
<dbReference type="Pfam" id="PF00005">
    <property type="entry name" value="ABC_tran"/>
    <property type="match status" value="1"/>
</dbReference>
<dbReference type="InterPro" id="IPR036640">
    <property type="entry name" value="ABC1_TM_sf"/>
</dbReference>
<name>A0A0F9UNJ6_9ZZZZ</name>
<dbReference type="InterPro" id="IPR017871">
    <property type="entry name" value="ABC_transporter-like_CS"/>
</dbReference>
<keyword evidence="2 5" id="KW-0812">Transmembrane</keyword>
<dbReference type="PANTHER" id="PTHR43394">
    <property type="entry name" value="ATP-DEPENDENT PERMEASE MDL1, MITOCHONDRIAL"/>
    <property type="match status" value="1"/>
</dbReference>
<evidence type="ECO:0000256" key="3">
    <source>
        <dbReference type="ARBA" id="ARBA00022989"/>
    </source>
</evidence>
<dbReference type="PROSITE" id="PS50893">
    <property type="entry name" value="ABC_TRANSPORTER_2"/>
    <property type="match status" value="1"/>
</dbReference>
<feature type="transmembrane region" description="Helical" evidence="5">
    <location>
        <begin position="91"/>
        <end position="111"/>
    </location>
</feature>
<dbReference type="InterPro" id="IPR003439">
    <property type="entry name" value="ABC_transporter-like_ATP-bd"/>
</dbReference>
<feature type="transmembrane region" description="Helical" evidence="5">
    <location>
        <begin position="186"/>
        <end position="212"/>
    </location>
</feature>
<comment type="caution">
    <text evidence="8">The sequence shown here is derived from an EMBL/GenBank/DDBJ whole genome shotgun (WGS) entry which is preliminary data.</text>
</comment>
<dbReference type="InterPro" id="IPR039421">
    <property type="entry name" value="Type_1_exporter"/>
</dbReference>
<dbReference type="SUPFAM" id="SSF52540">
    <property type="entry name" value="P-loop containing nucleoside triphosphate hydrolases"/>
    <property type="match status" value="1"/>
</dbReference>
<dbReference type="GO" id="GO:0005524">
    <property type="term" value="F:ATP binding"/>
    <property type="evidence" value="ECO:0007669"/>
    <property type="project" value="InterPro"/>
</dbReference>
<dbReference type="InterPro" id="IPR027417">
    <property type="entry name" value="P-loop_NTPase"/>
</dbReference>
<evidence type="ECO:0000256" key="4">
    <source>
        <dbReference type="ARBA" id="ARBA00023136"/>
    </source>
</evidence>
<evidence type="ECO:0000256" key="5">
    <source>
        <dbReference type="SAM" id="Phobius"/>
    </source>
</evidence>
<evidence type="ECO:0000256" key="1">
    <source>
        <dbReference type="ARBA" id="ARBA00004141"/>
    </source>
</evidence>
<evidence type="ECO:0000313" key="8">
    <source>
        <dbReference type="EMBL" id="KKN89087.1"/>
    </source>
</evidence>
<evidence type="ECO:0008006" key="9">
    <source>
        <dbReference type="Google" id="ProtNLM"/>
    </source>
</evidence>
<keyword evidence="3 5" id="KW-1133">Transmembrane helix</keyword>
<evidence type="ECO:0000256" key="2">
    <source>
        <dbReference type="ARBA" id="ARBA00022692"/>
    </source>
</evidence>
<gene>
    <name evidence="8" type="ORF">LCGC14_0242800</name>
</gene>
<sequence length="901" mass="101181">MAVHDSLDESIFRYVWRHTRRQQIWLFLVLVVSLPFYYLTLDLPKRIVNGPIQGEWQPGKTETVFEVILPIPDFLGGGTLALFDGIELDRFGVLLSLSLTFLFFVVVNGLFKFYLSNYKGQLGERLLRRLRYQLVDRVLRFPTGRFKQIRGPEIASMIKDETEPVGGFGGSAFADPSLLLSQALTALVFIFLQNVWLGSIAGAIVLIQLILIPQMRRRLVVLARARQLTARLLSGRIGEIVESIPSIRTNDTSNWERAELGSRLGKILWIRYDFFRWKFLTNFVNNLLAQTTPFIFYLIGGYFVIVGRLDIGQLVAVIAAYKDLPGPLKELITWDQFRVDVQSKYAQIREQFALGNLLSPTIHAVSYEEPPRIDGDISIVGLRIADEAGNDLLEPASLRITAGEALAVVGPVGGGGEYLAEALVRLVDVAGGRISIDGQALDGLPESFVGRRIAYTEAGLYFPRMSIREALVYGLRHAPLIREKRRGRDEAVRLEEARKSGNIDLDIRDDWIDYKAAGVDGPEALTPRLAEVLEIAGLRLDISRLGLRNRLPSDLPDEVAERILEARQRFRARLEEGGEEDYFESFDADRYSDYATLFENLVFGIALAEATEGEPLAARPQMRAVLKQTGLDRILFDMGQQIAETLIEIFGDLSPDNPLMDNVDLMSPDDVDFFRAALRRASGERDVSDEDRCAFQELAFGYVEPRHRLGLLDEDSKAMILEGRERFRQGLEPDMAQAVSIHSPDAVNRAASFQDNVLFGRVVDRYAEASARINEVLMETMRETGLSQVVFEIGLDFDIGSGAKRLSSGQRQKLALARALLKRADLFVLNRPISALDGDSQRATIERVLASREALGAERQTVLWVLSNAEHAELFDRTIEFRDGRMTTSRRKVDRAVDEPA</sequence>
<dbReference type="GO" id="GO:0016887">
    <property type="term" value="F:ATP hydrolysis activity"/>
    <property type="evidence" value="ECO:0007669"/>
    <property type="project" value="InterPro"/>
</dbReference>
<evidence type="ECO:0000259" key="7">
    <source>
        <dbReference type="PROSITE" id="PS50929"/>
    </source>
</evidence>
<dbReference type="EMBL" id="LAZR01000123">
    <property type="protein sequence ID" value="KKN89087.1"/>
    <property type="molecule type" value="Genomic_DNA"/>
</dbReference>
<feature type="transmembrane region" description="Helical" evidence="5">
    <location>
        <begin position="24"/>
        <end position="41"/>
    </location>
</feature>
<proteinExistence type="predicted"/>